<organism evidence="1 2">
    <name type="scientific">Tanacetum coccineum</name>
    <dbReference type="NCBI Taxonomy" id="301880"/>
    <lineage>
        <taxon>Eukaryota</taxon>
        <taxon>Viridiplantae</taxon>
        <taxon>Streptophyta</taxon>
        <taxon>Embryophyta</taxon>
        <taxon>Tracheophyta</taxon>
        <taxon>Spermatophyta</taxon>
        <taxon>Magnoliopsida</taxon>
        <taxon>eudicotyledons</taxon>
        <taxon>Gunneridae</taxon>
        <taxon>Pentapetalae</taxon>
        <taxon>asterids</taxon>
        <taxon>campanulids</taxon>
        <taxon>Asterales</taxon>
        <taxon>Asteraceae</taxon>
        <taxon>Asteroideae</taxon>
        <taxon>Anthemideae</taxon>
        <taxon>Anthemidinae</taxon>
        <taxon>Tanacetum</taxon>
    </lineage>
</organism>
<evidence type="ECO:0000313" key="2">
    <source>
        <dbReference type="Proteomes" id="UP001151760"/>
    </source>
</evidence>
<keyword evidence="2" id="KW-1185">Reference proteome</keyword>
<reference evidence="1" key="2">
    <citation type="submission" date="2022-01" db="EMBL/GenBank/DDBJ databases">
        <authorList>
            <person name="Yamashiro T."/>
            <person name="Shiraishi A."/>
            <person name="Satake H."/>
            <person name="Nakayama K."/>
        </authorList>
    </citation>
    <scope>NUCLEOTIDE SEQUENCE</scope>
</reference>
<evidence type="ECO:0000313" key="1">
    <source>
        <dbReference type="EMBL" id="GJS50432.1"/>
    </source>
</evidence>
<protein>
    <submittedName>
        <fullName evidence="1">Uncharacterized protein</fullName>
    </submittedName>
</protein>
<comment type="caution">
    <text evidence="1">The sequence shown here is derived from an EMBL/GenBank/DDBJ whole genome shotgun (WGS) entry which is preliminary data.</text>
</comment>
<reference evidence="1" key="1">
    <citation type="journal article" date="2022" name="Int. J. Mol. Sci.">
        <title>Draft Genome of Tanacetum Coccineum: Genomic Comparison of Closely Related Tanacetum-Family Plants.</title>
        <authorList>
            <person name="Yamashiro T."/>
            <person name="Shiraishi A."/>
            <person name="Nakayama K."/>
            <person name="Satake H."/>
        </authorList>
    </citation>
    <scope>NUCLEOTIDE SEQUENCE</scope>
</reference>
<dbReference type="Proteomes" id="UP001151760">
    <property type="component" value="Unassembled WGS sequence"/>
</dbReference>
<proteinExistence type="predicted"/>
<gene>
    <name evidence="1" type="ORF">Tco_0623794</name>
</gene>
<dbReference type="EMBL" id="BQNB010008514">
    <property type="protein sequence ID" value="GJS50432.1"/>
    <property type="molecule type" value="Genomic_DNA"/>
</dbReference>
<sequence>MRSFRSASSGYSSPFLVILKSADASLMDPSKLKLSTKWPRPNYYATEVRTDEKRGRKFVWTIAVKEFEEFETKIGVCSDIDPHQFFRWFQYIVMHRKKESNLMLQIKEAQRDDGELWAIVQNVEDGSWNEYLCLVRVATIIVAMLASRHTFSAFVW</sequence>
<accession>A0ABQ4WC09</accession>
<name>A0ABQ4WC09_9ASTR</name>